<feature type="transmembrane region" description="Helical" evidence="1">
    <location>
        <begin position="285"/>
        <end position="303"/>
    </location>
</feature>
<keyword evidence="1" id="KW-0812">Transmembrane</keyword>
<evidence type="ECO:0000313" key="3">
    <source>
        <dbReference type="Proteomes" id="UP000887575"/>
    </source>
</evidence>
<evidence type="ECO:0000256" key="1">
    <source>
        <dbReference type="SAM" id="Phobius"/>
    </source>
</evidence>
<feature type="chain" id="PRO_5041983545" description="G-protein coupled receptors family 1 profile domain-containing protein" evidence="2">
    <location>
        <begin position="23"/>
        <end position="447"/>
    </location>
</feature>
<feature type="transmembrane region" description="Helical" evidence="1">
    <location>
        <begin position="406"/>
        <end position="428"/>
    </location>
</feature>
<evidence type="ECO:0008006" key="5">
    <source>
        <dbReference type="Google" id="ProtNLM"/>
    </source>
</evidence>
<keyword evidence="2" id="KW-0732">Signal</keyword>
<dbReference type="Proteomes" id="UP000887575">
    <property type="component" value="Unassembled WGS sequence"/>
</dbReference>
<feature type="signal peptide" evidence="2">
    <location>
        <begin position="1"/>
        <end position="22"/>
    </location>
</feature>
<feature type="transmembrane region" description="Helical" evidence="1">
    <location>
        <begin position="72"/>
        <end position="89"/>
    </location>
</feature>
<evidence type="ECO:0000256" key="2">
    <source>
        <dbReference type="SAM" id="SignalP"/>
    </source>
</evidence>
<keyword evidence="3" id="KW-1185">Reference proteome</keyword>
<feature type="transmembrane region" description="Helical" evidence="1">
    <location>
        <begin position="110"/>
        <end position="129"/>
    </location>
</feature>
<keyword evidence="1" id="KW-0472">Membrane</keyword>
<name>A0AAF3FR91_9BILA</name>
<organism evidence="3 4">
    <name type="scientific">Mesorhabditis belari</name>
    <dbReference type="NCBI Taxonomy" id="2138241"/>
    <lineage>
        <taxon>Eukaryota</taxon>
        <taxon>Metazoa</taxon>
        <taxon>Ecdysozoa</taxon>
        <taxon>Nematoda</taxon>
        <taxon>Chromadorea</taxon>
        <taxon>Rhabditida</taxon>
        <taxon>Rhabditina</taxon>
        <taxon>Rhabditomorpha</taxon>
        <taxon>Rhabditoidea</taxon>
        <taxon>Rhabditidae</taxon>
        <taxon>Mesorhabditinae</taxon>
        <taxon>Mesorhabditis</taxon>
    </lineage>
</organism>
<dbReference type="AlphaFoldDB" id="A0AAF3FR91"/>
<dbReference type="WBParaSite" id="MBELARI_LOCUS8144">
    <property type="protein sequence ID" value="MBELARI_LOCUS8144"/>
    <property type="gene ID" value="MBELARI_LOCUS8144"/>
</dbReference>
<sequence length="447" mass="51660">MRFAAIFLILIILVSLIDVSEGWRGGFRGGWGRRGGFRRFGGWGRFGGRRWGGWGRRWGGGWGGGFGRPFGWGYRPFGGGFGMARMGLLGMRMGMMSMYPGYGYGMYGKCIVNIISVTIHIWVLLIILLTPKLRQPTFDELFFSQNMADILSVFVRVSATYLPTLLVDYEDERITNYTTTRDDLANWINAAEWYNSWTIVISGLLLACDRAVLALSMKTYHWTCNRFFKWMLVMITWVIPLSAVMPMFTECCGSYFIDGHIELLDYKDHNVGAIYDSIDMIFETIVYAPTLCALNTFTLVMMWKQYKRVLRRSADHLQKKVPSIVTIEHLCIKSTANRVTNGHFHRQRREEKHSATLERLEIELTFAMVSILDQQIDFIVILSYTLYWASEMNFAPVQQDLALNAYYIAFEVGNLIMPYVYLIACAPLREAFFSSFYRMLWCREKKK</sequence>
<evidence type="ECO:0000313" key="4">
    <source>
        <dbReference type="WBParaSite" id="MBELARI_LOCUS8144"/>
    </source>
</evidence>
<protein>
    <recommendedName>
        <fullName evidence="5">G-protein coupled receptors family 1 profile domain-containing protein</fullName>
    </recommendedName>
</protein>
<keyword evidence="1" id="KW-1133">Transmembrane helix</keyword>
<accession>A0AAF3FR91</accession>
<feature type="transmembrane region" description="Helical" evidence="1">
    <location>
        <begin position="227"/>
        <end position="248"/>
    </location>
</feature>
<feature type="transmembrane region" description="Helical" evidence="1">
    <location>
        <begin position="194"/>
        <end position="215"/>
    </location>
</feature>
<proteinExistence type="predicted"/>
<reference evidence="4" key="1">
    <citation type="submission" date="2024-02" db="UniProtKB">
        <authorList>
            <consortium name="WormBaseParasite"/>
        </authorList>
    </citation>
    <scope>IDENTIFICATION</scope>
</reference>
<dbReference type="Gene3D" id="1.20.1070.10">
    <property type="entry name" value="Rhodopsin 7-helix transmembrane proteins"/>
    <property type="match status" value="1"/>
</dbReference>
<dbReference type="SUPFAM" id="SSF81321">
    <property type="entry name" value="Family A G protein-coupled receptor-like"/>
    <property type="match status" value="1"/>
</dbReference>